<evidence type="ECO:0000259" key="8">
    <source>
        <dbReference type="Pfam" id="PF02608"/>
    </source>
</evidence>
<protein>
    <submittedName>
        <fullName evidence="9">BMP family ABC transporter substrate-binding protein</fullName>
    </submittedName>
</protein>
<evidence type="ECO:0000256" key="6">
    <source>
        <dbReference type="ARBA" id="ARBA00023288"/>
    </source>
</evidence>
<comment type="subcellular location">
    <subcellularLocation>
        <location evidence="1">Cell membrane</location>
        <topology evidence="1">Lipid-anchor</topology>
    </subcellularLocation>
</comment>
<dbReference type="PANTHER" id="PTHR34296:SF2">
    <property type="entry name" value="ABC TRANSPORTER GUANOSINE-BINDING PROTEIN NUPN"/>
    <property type="match status" value="1"/>
</dbReference>
<dbReference type="CDD" id="cd19964">
    <property type="entry name" value="PBP1_BMP-like"/>
    <property type="match status" value="1"/>
</dbReference>
<keyword evidence="5" id="KW-0472">Membrane</keyword>
<dbReference type="EMBL" id="JBJHZY010000002">
    <property type="protein sequence ID" value="MFL0268880.1"/>
    <property type="molecule type" value="Genomic_DNA"/>
</dbReference>
<gene>
    <name evidence="9" type="ORF">ACJDUH_12330</name>
</gene>
<comment type="similarity">
    <text evidence="2">Belongs to the BMP lipoprotein family.</text>
</comment>
<accession>A0ABW8TTT8</accession>
<evidence type="ECO:0000256" key="3">
    <source>
        <dbReference type="ARBA" id="ARBA00022475"/>
    </source>
</evidence>
<dbReference type="Proteomes" id="UP001623661">
    <property type="component" value="Unassembled WGS sequence"/>
</dbReference>
<dbReference type="InterPro" id="IPR028082">
    <property type="entry name" value="Peripla_BP_I"/>
</dbReference>
<feature type="chain" id="PRO_5045853021" evidence="7">
    <location>
        <begin position="20"/>
        <end position="367"/>
    </location>
</feature>
<evidence type="ECO:0000256" key="5">
    <source>
        <dbReference type="ARBA" id="ARBA00023136"/>
    </source>
</evidence>
<dbReference type="PANTHER" id="PTHR34296">
    <property type="entry name" value="TRANSCRIPTIONAL ACTIVATOR PROTEIN MED"/>
    <property type="match status" value="1"/>
</dbReference>
<evidence type="ECO:0000313" key="9">
    <source>
        <dbReference type="EMBL" id="MFL0268880.1"/>
    </source>
</evidence>
<proteinExistence type="inferred from homology"/>
<organism evidence="9 10">
    <name type="scientific">Candidatus Clostridium radicumherbarum</name>
    <dbReference type="NCBI Taxonomy" id="3381662"/>
    <lineage>
        <taxon>Bacteria</taxon>
        <taxon>Bacillati</taxon>
        <taxon>Bacillota</taxon>
        <taxon>Clostridia</taxon>
        <taxon>Eubacteriales</taxon>
        <taxon>Clostridiaceae</taxon>
        <taxon>Clostridium</taxon>
    </lineage>
</organism>
<dbReference type="InterPro" id="IPR050957">
    <property type="entry name" value="BMP_lipoprotein"/>
</dbReference>
<dbReference type="Gene3D" id="3.40.50.2300">
    <property type="match status" value="2"/>
</dbReference>
<keyword evidence="10" id="KW-1185">Reference proteome</keyword>
<evidence type="ECO:0000256" key="1">
    <source>
        <dbReference type="ARBA" id="ARBA00004193"/>
    </source>
</evidence>
<evidence type="ECO:0000313" key="10">
    <source>
        <dbReference type="Proteomes" id="UP001623661"/>
    </source>
</evidence>
<dbReference type="InterPro" id="IPR003760">
    <property type="entry name" value="PnrA-like"/>
</dbReference>
<reference evidence="9 10" key="1">
    <citation type="submission" date="2024-11" db="EMBL/GenBank/DDBJ databases">
        <authorList>
            <person name="Heng Y.C."/>
            <person name="Lim A.C.H."/>
            <person name="Lee J.K.Y."/>
            <person name="Kittelmann S."/>
        </authorList>
    </citation>
    <scope>NUCLEOTIDE SEQUENCE [LARGE SCALE GENOMIC DNA]</scope>
    <source>
        <strain evidence="9 10">WILCCON 0202</strain>
    </source>
</reference>
<keyword evidence="4 7" id="KW-0732">Signal</keyword>
<evidence type="ECO:0000256" key="7">
    <source>
        <dbReference type="SAM" id="SignalP"/>
    </source>
</evidence>
<evidence type="ECO:0000256" key="4">
    <source>
        <dbReference type="ARBA" id="ARBA00022729"/>
    </source>
</evidence>
<evidence type="ECO:0000256" key="2">
    <source>
        <dbReference type="ARBA" id="ARBA00008610"/>
    </source>
</evidence>
<sequence>MKKLISLIMLVVFSTMLFAGCSKPASSNPNSSGSSKKTLKVALLIPGNLGDKSFFDAANNGLKLIKNELGAETKVVEMGTDQTKWEPTLQDISEGDWDIIISGNSASELLNNIADKYPDKKYINFDNATNKASKNVYAMSYKTNEVSFLAGALAGLVTKSDMPLANKDNVIGFLGGMDIPGINDFLVAYIQGAQYVNPDVKVITSYAGSFTDPAKGKEISNAQYSSKADISFNVAGGTGLGLIDSATENNKYAIGVDSDQAMIYKATDANKASHIVSSAVKNIDKALLDAVKRYQDGTLKYGVNDTLGLKENAVGLAKNEYYNALPQNIKDKLDELTTKVSSGEIKVKSGFTMSTSEIEAFRNSVKP</sequence>
<feature type="signal peptide" evidence="7">
    <location>
        <begin position="1"/>
        <end position="19"/>
    </location>
</feature>
<dbReference type="Pfam" id="PF02608">
    <property type="entry name" value="Bmp"/>
    <property type="match status" value="1"/>
</dbReference>
<dbReference type="PROSITE" id="PS51257">
    <property type="entry name" value="PROKAR_LIPOPROTEIN"/>
    <property type="match status" value="1"/>
</dbReference>
<keyword evidence="3" id="KW-1003">Cell membrane</keyword>
<keyword evidence="6" id="KW-0449">Lipoprotein</keyword>
<feature type="domain" description="ABC transporter substrate-binding protein PnrA-like" evidence="8">
    <location>
        <begin position="40"/>
        <end position="348"/>
    </location>
</feature>
<comment type="caution">
    <text evidence="9">The sequence shown here is derived from an EMBL/GenBank/DDBJ whole genome shotgun (WGS) entry which is preliminary data.</text>
</comment>
<name>A0ABW8TTT8_9CLOT</name>
<dbReference type="SUPFAM" id="SSF53822">
    <property type="entry name" value="Periplasmic binding protein-like I"/>
    <property type="match status" value="1"/>
</dbReference>